<protein>
    <submittedName>
        <fullName evidence="1">Uncharacterized protein</fullName>
    </submittedName>
</protein>
<proteinExistence type="predicted"/>
<keyword evidence="2" id="KW-1185">Reference proteome</keyword>
<comment type="caution">
    <text evidence="1">The sequence shown here is derived from an EMBL/GenBank/DDBJ whole genome shotgun (WGS) entry which is preliminary data.</text>
</comment>
<organism evidence="1 2">
    <name type="scientific">Actinomadura rugatobispora</name>
    <dbReference type="NCBI Taxonomy" id="1994"/>
    <lineage>
        <taxon>Bacteria</taxon>
        <taxon>Bacillati</taxon>
        <taxon>Actinomycetota</taxon>
        <taxon>Actinomycetes</taxon>
        <taxon>Streptosporangiales</taxon>
        <taxon>Thermomonosporaceae</taxon>
        <taxon>Actinomadura</taxon>
    </lineage>
</organism>
<evidence type="ECO:0000313" key="2">
    <source>
        <dbReference type="Proteomes" id="UP001596074"/>
    </source>
</evidence>
<dbReference type="EMBL" id="JBHSON010000111">
    <property type="protein sequence ID" value="MFC5753394.1"/>
    <property type="molecule type" value="Genomic_DNA"/>
</dbReference>
<dbReference type="RefSeq" id="WP_378290367.1">
    <property type="nucleotide sequence ID" value="NZ_JBHSON010000111.1"/>
</dbReference>
<sequence length="68" mass="7264">MIEETVTTVRRLPVDRPHVIARGQVTERGLMVDAEGGPAGVVELGVVTWETGDARPSGHPLPVDPLII</sequence>
<reference evidence="2" key="1">
    <citation type="journal article" date="2019" name="Int. J. Syst. Evol. Microbiol.">
        <title>The Global Catalogue of Microorganisms (GCM) 10K type strain sequencing project: providing services to taxonomists for standard genome sequencing and annotation.</title>
        <authorList>
            <consortium name="The Broad Institute Genomics Platform"/>
            <consortium name="The Broad Institute Genome Sequencing Center for Infectious Disease"/>
            <person name="Wu L."/>
            <person name="Ma J."/>
        </authorList>
    </citation>
    <scope>NUCLEOTIDE SEQUENCE [LARGE SCALE GENOMIC DNA]</scope>
    <source>
        <strain evidence="2">KCTC 42087</strain>
    </source>
</reference>
<name>A0ABW1AFQ9_9ACTN</name>
<accession>A0ABW1AFQ9</accession>
<dbReference type="Proteomes" id="UP001596074">
    <property type="component" value="Unassembled WGS sequence"/>
</dbReference>
<evidence type="ECO:0000313" key="1">
    <source>
        <dbReference type="EMBL" id="MFC5753394.1"/>
    </source>
</evidence>
<gene>
    <name evidence="1" type="ORF">ACFPZN_47910</name>
</gene>